<keyword evidence="3" id="KW-1185">Reference proteome</keyword>
<sequence>MHQYSFTIGAAVHCRDGRCGTLRKVVVDPYTHRVTDLIVEKGFLQKQDRVLPVTIVEKVEEDAIYLSIESSELSRYPEYREVEFQLPAPDWRSRQGYRSEHVVHWLTYYGIPDHPDPVVPMIRHRVPQGIRSDLEAIGRDTPVKNLDGMVGRIHHLLVDQKTWEITHLVVRRGVLPYRVVIPVDWIEYVDESGVFIRGDNEDLRQLPRYTERPAADILAELQDRFNAAVSDFSHVTATIEDGILRLRGVVADAQAKREAEQLGRSIQGVIDVENRLDTDAAIQARVVAALQSDPRTSDEVIEVINDRRVITLSGTVNSEEARRAAEEIASNQPGVIAVINALEVRPQDEVEKMFGVPAVVAPRMVPWWQN</sequence>
<dbReference type="RefSeq" id="WP_141611390.1">
    <property type="nucleotide sequence ID" value="NZ_VIGC02000025.1"/>
</dbReference>
<evidence type="ECO:0000259" key="1">
    <source>
        <dbReference type="PROSITE" id="PS50914"/>
    </source>
</evidence>
<comment type="caution">
    <text evidence="2">The sequence shown here is derived from an EMBL/GenBank/DDBJ whole genome shotgun (WGS) entry which is preliminary data.</text>
</comment>
<dbReference type="AlphaFoldDB" id="A0A540VBZ3"/>
<evidence type="ECO:0000313" key="3">
    <source>
        <dbReference type="Proteomes" id="UP000317371"/>
    </source>
</evidence>
<dbReference type="PANTHER" id="PTHR34606:SF15">
    <property type="entry name" value="BON DOMAIN-CONTAINING PROTEIN"/>
    <property type="match status" value="1"/>
</dbReference>
<dbReference type="Gene3D" id="3.30.1340.30">
    <property type="match status" value="2"/>
</dbReference>
<dbReference type="EMBL" id="VIGC01000025">
    <property type="protein sequence ID" value="TQE94284.1"/>
    <property type="molecule type" value="Genomic_DNA"/>
</dbReference>
<feature type="domain" description="BON" evidence="1">
    <location>
        <begin position="209"/>
        <end position="280"/>
    </location>
</feature>
<gene>
    <name evidence="2" type="ORF">FKZ61_17180</name>
</gene>
<reference evidence="2 3" key="1">
    <citation type="submission" date="2019-06" db="EMBL/GenBank/DDBJ databases">
        <title>Genome sequence of Litorilinea aerophila BAA-2444.</title>
        <authorList>
            <person name="Maclea K.S."/>
            <person name="Maurais E.G."/>
            <person name="Iannazzi L.C."/>
        </authorList>
    </citation>
    <scope>NUCLEOTIDE SEQUENCE [LARGE SCALE GENOMIC DNA]</scope>
    <source>
        <strain evidence="2 3">ATCC BAA-2444</strain>
    </source>
</reference>
<dbReference type="InParanoid" id="A0A540VBZ3"/>
<dbReference type="InterPro" id="IPR051686">
    <property type="entry name" value="Lipoprotein_DolP"/>
</dbReference>
<name>A0A540VBZ3_9CHLR</name>
<accession>A0A540VBZ3</accession>
<protein>
    <submittedName>
        <fullName evidence="2">BON domain-containing protein</fullName>
    </submittedName>
</protein>
<dbReference type="Pfam" id="PF04972">
    <property type="entry name" value="BON"/>
    <property type="match status" value="2"/>
</dbReference>
<dbReference type="SUPFAM" id="SSF50346">
    <property type="entry name" value="PRC-barrel domain"/>
    <property type="match status" value="2"/>
</dbReference>
<dbReference type="PANTHER" id="PTHR34606">
    <property type="entry name" value="BON DOMAIN-CONTAINING PROTEIN"/>
    <property type="match status" value="1"/>
</dbReference>
<evidence type="ECO:0000313" key="2">
    <source>
        <dbReference type="EMBL" id="TQE94284.1"/>
    </source>
</evidence>
<dbReference type="InterPro" id="IPR007055">
    <property type="entry name" value="BON_dom"/>
</dbReference>
<proteinExistence type="predicted"/>
<dbReference type="Proteomes" id="UP000317371">
    <property type="component" value="Unassembled WGS sequence"/>
</dbReference>
<feature type="domain" description="BON" evidence="1">
    <location>
        <begin position="278"/>
        <end position="346"/>
    </location>
</feature>
<dbReference type="OrthoDB" id="148157at2"/>
<dbReference type="PROSITE" id="PS50914">
    <property type="entry name" value="BON"/>
    <property type="match status" value="2"/>
</dbReference>
<dbReference type="SMART" id="SM00749">
    <property type="entry name" value="BON"/>
    <property type="match status" value="2"/>
</dbReference>
<dbReference type="InterPro" id="IPR014004">
    <property type="entry name" value="Transpt-assoc_nodulatn_dom_bac"/>
</dbReference>
<dbReference type="InterPro" id="IPR011033">
    <property type="entry name" value="PRC_barrel-like_sf"/>
</dbReference>
<organism evidence="2 3">
    <name type="scientific">Litorilinea aerophila</name>
    <dbReference type="NCBI Taxonomy" id="1204385"/>
    <lineage>
        <taxon>Bacteria</taxon>
        <taxon>Bacillati</taxon>
        <taxon>Chloroflexota</taxon>
        <taxon>Caldilineae</taxon>
        <taxon>Caldilineales</taxon>
        <taxon>Caldilineaceae</taxon>
        <taxon>Litorilinea</taxon>
    </lineage>
</organism>